<evidence type="ECO:0000256" key="5">
    <source>
        <dbReference type="ARBA" id="ARBA00017058"/>
    </source>
</evidence>
<dbReference type="AlphaFoldDB" id="A0A6N7IVJ5"/>
<evidence type="ECO:0000256" key="10">
    <source>
        <dbReference type="ARBA" id="ARBA00030717"/>
    </source>
</evidence>
<dbReference type="InterPro" id="IPR020557">
    <property type="entry name" value="Fumarate_lyase_CS"/>
</dbReference>
<evidence type="ECO:0000256" key="4">
    <source>
        <dbReference type="ARBA" id="ARBA00012339"/>
    </source>
</evidence>
<comment type="catalytic activity">
    <reaction evidence="11">
        <text>N(6)-(1,2-dicarboxyethyl)-AMP = fumarate + AMP</text>
        <dbReference type="Rhea" id="RHEA:16853"/>
        <dbReference type="ChEBI" id="CHEBI:29806"/>
        <dbReference type="ChEBI" id="CHEBI:57567"/>
        <dbReference type="ChEBI" id="CHEBI:456215"/>
        <dbReference type="EC" id="4.3.2.2"/>
    </reaction>
    <physiologicalReaction direction="left-to-right" evidence="11">
        <dbReference type="Rhea" id="RHEA:16854"/>
    </physiologicalReaction>
</comment>
<comment type="pathway">
    <text evidence="2 13">Purine metabolism; AMP biosynthesis via de novo pathway; AMP from IMP: step 2/2.</text>
</comment>
<dbReference type="GO" id="GO:0070626">
    <property type="term" value="F:(S)-2-(5-amino-1-(5-phospho-D-ribosyl)imidazole-4-carboxamido) succinate lyase (fumarate-forming) activity"/>
    <property type="evidence" value="ECO:0007669"/>
    <property type="project" value="TreeGrafter"/>
</dbReference>
<evidence type="ECO:0000313" key="15">
    <source>
        <dbReference type="EMBL" id="MQL53467.1"/>
    </source>
</evidence>
<keyword evidence="7 13" id="KW-0658">Purine biosynthesis</keyword>
<keyword evidence="6" id="KW-0028">Amino-acid biosynthesis</keyword>
<dbReference type="OrthoDB" id="9768878at2"/>
<dbReference type="GO" id="GO:0005829">
    <property type="term" value="C:cytosol"/>
    <property type="evidence" value="ECO:0007669"/>
    <property type="project" value="TreeGrafter"/>
</dbReference>
<dbReference type="Gene3D" id="1.10.40.30">
    <property type="entry name" value="Fumarase/aspartase (C-terminal domain)"/>
    <property type="match status" value="1"/>
</dbReference>
<dbReference type="PROSITE" id="PS00163">
    <property type="entry name" value="FUMARATE_LYASES"/>
    <property type="match status" value="1"/>
</dbReference>
<comment type="pathway">
    <text evidence="1 13">Purine metabolism; IMP biosynthesis via de novo pathway; 5-amino-1-(5-phospho-D-ribosyl)imidazole-4-carboxamide from 5-amino-1-(5-phospho-D-ribosyl)imidazole-4-carboxylate: step 2/2.</text>
</comment>
<dbReference type="InterPro" id="IPR024083">
    <property type="entry name" value="Fumarase/histidase_N"/>
</dbReference>
<dbReference type="GO" id="GO:0044208">
    <property type="term" value="P:'de novo' AMP biosynthetic process"/>
    <property type="evidence" value="ECO:0007669"/>
    <property type="project" value="UniProtKB-UniPathway"/>
</dbReference>
<evidence type="ECO:0000256" key="12">
    <source>
        <dbReference type="NCBIfam" id="TIGR00928"/>
    </source>
</evidence>
<dbReference type="FunFam" id="1.10.275.10:FF:000006">
    <property type="entry name" value="Adenylosuccinate lyase"/>
    <property type="match status" value="1"/>
</dbReference>
<dbReference type="UniPathway" id="UPA00074">
    <property type="reaction ID" value="UER00132"/>
</dbReference>
<protein>
    <recommendedName>
        <fullName evidence="5 12">Adenylosuccinate lyase</fullName>
        <shortName evidence="13">ASL</shortName>
        <ecNumber evidence="4 12">4.3.2.2</ecNumber>
    </recommendedName>
    <alternativeName>
        <fullName evidence="10 13">Adenylosuccinase</fullName>
    </alternativeName>
</protein>
<dbReference type="FunFam" id="1.20.200.10:FF:000008">
    <property type="entry name" value="Adenylosuccinate lyase"/>
    <property type="match status" value="1"/>
</dbReference>
<dbReference type="EMBL" id="WHYR01000051">
    <property type="protein sequence ID" value="MQL53467.1"/>
    <property type="molecule type" value="Genomic_DNA"/>
</dbReference>
<evidence type="ECO:0000256" key="13">
    <source>
        <dbReference type="RuleBase" id="RU361172"/>
    </source>
</evidence>
<keyword evidence="16" id="KW-1185">Reference proteome</keyword>
<evidence type="ECO:0000256" key="7">
    <source>
        <dbReference type="ARBA" id="ARBA00022755"/>
    </source>
</evidence>
<evidence type="ECO:0000256" key="3">
    <source>
        <dbReference type="ARBA" id="ARBA00008273"/>
    </source>
</evidence>
<dbReference type="EC" id="4.3.2.2" evidence="4 12"/>
<dbReference type="PANTHER" id="PTHR43172">
    <property type="entry name" value="ADENYLOSUCCINATE LYASE"/>
    <property type="match status" value="1"/>
</dbReference>
<name>A0A6N7IVJ5_9FIRM</name>
<sequence length="430" mass="49437">MIERYTRPEMKAIWSQENKFRKWLEVEIYACEAMAEMGLIPEEALQQIRERANFDVQRVAEIEEVVNHDVIAFLTCVGEYVGDAAKYIHMGLTSSDVLDTALAVQMKEAGEQLLKRLEELRAVLLDRAREHRYTLMIGRTHGVHAEPITFGLKMLLWVAETERNMDRLQRAVDVISVGKISGAVGTYANIDPRVEAHVCRRLGLRPARVSTQVLQRDRHAEYMTTLAIIGSSLDKFATEIRNLQRTDILEVEEYFAKGQKGSSAMPHKRNPITAERISGLARVLRGNALAAMENVALWHERDISHSSVERVIIPDSTITLDYMLYKFTDIMRNLLVYPENMRKNLERTHGLLFSQRVLLALVEKGLSRERAYGLVQRNAMRSWREGTDFQRLLQDDPDITAVLPPAEMAALFNYDYHLRHVDDIYRRFGL</sequence>
<dbReference type="PRINTS" id="PR00145">
    <property type="entry name" value="ARGSUCLYASE"/>
</dbReference>
<comment type="caution">
    <text evidence="15">The sequence shown here is derived from an EMBL/GenBank/DDBJ whole genome shotgun (WGS) entry which is preliminary data.</text>
</comment>
<dbReference type="InterPro" id="IPR000362">
    <property type="entry name" value="Fumarate_lyase_fam"/>
</dbReference>
<dbReference type="Pfam" id="PF10397">
    <property type="entry name" value="ADSL_C"/>
    <property type="match status" value="1"/>
</dbReference>
<dbReference type="GO" id="GO:0004018">
    <property type="term" value="F:N6-(1,2-dicarboxyethyl)AMP AMP-lyase (fumarate-forming) activity"/>
    <property type="evidence" value="ECO:0007669"/>
    <property type="project" value="UniProtKB-UniRule"/>
</dbReference>
<evidence type="ECO:0000259" key="14">
    <source>
        <dbReference type="SMART" id="SM00998"/>
    </source>
</evidence>
<feature type="domain" description="Adenylosuccinate lyase C-terminal" evidence="14">
    <location>
        <begin position="349"/>
        <end position="429"/>
    </location>
</feature>
<accession>A0A6N7IVJ5</accession>
<evidence type="ECO:0000256" key="11">
    <source>
        <dbReference type="ARBA" id="ARBA00049115"/>
    </source>
</evidence>
<dbReference type="Gene3D" id="1.10.275.10">
    <property type="entry name" value="Fumarase/aspartase (N-terminal domain)"/>
    <property type="match status" value="1"/>
</dbReference>
<evidence type="ECO:0000256" key="2">
    <source>
        <dbReference type="ARBA" id="ARBA00004734"/>
    </source>
</evidence>
<dbReference type="NCBIfam" id="TIGR00928">
    <property type="entry name" value="purB"/>
    <property type="match status" value="1"/>
</dbReference>
<organism evidence="15 16">
    <name type="scientific">Desulfofundulus thermobenzoicus</name>
    <dbReference type="NCBI Taxonomy" id="29376"/>
    <lineage>
        <taxon>Bacteria</taxon>
        <taxon>Bacillati</taxon>
        <taxon>Bacillota</taxon>
        <taxon>Clostridia</taxon>
        <taxon>Eubacteriales</taxon>
        <taxon>Peptococcaceae</taxon>
        <taxon>Desulfofundulus</taxon>
    </lineage>
</organism>
<evidence type="ECO:0000256" key="6">
    <source>
        <dbReference type="ARBA" id="ARBA00022605"/>
    </source>
</evidence>
<evidence type="ECO:0000313" key="16">
    <source>
        <dbReference type="Proteomes" id="UP000441717"/>
    </source>
</evidence>
<dbReference type="Pfam" id="PF00206">
    <property type="entry name" value="Lyase_1"/>
    <property type="match status" value="1"/>
</dbReference>
<evidence type="ECO:0000256" key="9">
    <source>
        <dbReference type="ARBA" id="ARBA00024477"/>
    </source>
</evidence>
<comment type="catalytic activity">
    <reaction evidence="9">
        <text>(2S)-2-[5-amino-1-(5-phospho-beta-D-ribosyl)imidazole-4-carboxamido]succinate = 5-amino-1-(5-phospho-beta-D-ribosyl)imidazole-4-carboxamide + fumarate</text>
        <dbReference type="Rhea" id="RHEA:23920"/>
        <dbReference type="ChEBI" id="CHEBI:29806"/>
        <dbReference type="ChEBI" id="CHEBI:58443"/>
        <dbReference type="ChEBI" id="CHEBI:58475"/>
        <dbReference type="EC" id="4.3.2.2"/>
    </reaction>
    <physiologicalReaction direction="left-to-right" evidence="9">
        <dbReference type="Rhea" id="RHEA:23921"/>
    </physiologicalReaction>
</comment>
<dbReference type="PRINTS" id="PR00149">
    <property type="entry name" value="FUMRATELYASE"/>
</dbReference>
<dbReference type="SMART" id="SM00998">
    <property type="entry name" value="ADSL_C"/>
    <property type="match status" value="1"/>
</dbReference>
<proteinExistence type="inferred from homology"/>
<dbReference type="InterPro" id="IPR019468">
    <property type="entry name" value="AdenyloSucc_lyase_C"/>
</dbReference>
<dbReference type="GO" id="GO:0008652">
    <property type="term" value="P:amino acid biosynthetic process"/>
    <property type="evidence" value="ECO:0007669"/>
    <property type="project" value="UniProtKB-KW"/>
</dbReference>
<evidence type="ECO:0000256" key="1">
    <source>
        <dbReference type="ARBA" id="ARBA00004706"/>
    </source>
</evidence>
<dbReference type="GO" id="GO:0006189">
    <property type="term" value="P:'de novo' IMP biosynthetic process"/>
    <property type="evidence" value="ECO:0007669"/>
    <property type="project" value="UniProtKB-UniPathway"/>
</dbReference>
<dbReference type="SUPFAM" id="SSF48557">
    <property type="entry name" value="L-aspartase-like"/>
    <property type="match status" value="1"/>
</dbReference>
<dbReference type="UniPathway" id="UPA00075">
    <property type="reaction ID" value="UER00336"/>
</dbReference>
<dbReference type="InterPro" id="IPR022761">
    <property type="entry name" value="Fumarate_lyase_N"/>
</dbReference>
<dbReference type="Gene3D" id="1.20.200.10">
    <property type="entry name" value="Fumarase/aspartase (Central domain)"/>
    <property type="match status" value="1"/>
</dbReference>
<dbReference type="InterPro" id="IPR008948">
    <property type="entry name" value="L-Aspartase-like"/>
</dbReference>
<dbReference type="RefSeq" id="WP_152947940.1">
    <property type="nucleotide sequence ID" value="NZ_WHYR01000051.1"/>
</dbReference>
<reference evidence="15 16" key="1">
    <citation type="submission" date="2019-10" db="EMBL/GenBank/DDBJ databases">
        <title>Comparative genomics of sulfur disproportionating microorganisms.</title>
        <authorList>
            <person name="Ward L.M."/>
            <person name="Bertran E."/>
            <person name="Johnston D."/>
        </authorList>
    </citation>
    <scope>NUCLEOTIDE SEQUENCE [LARGE SCALE GENOMIC DNA]</scope>
    <source>
        <strain evidence="15 16">DSM 14055</strain>
    </source>
</reference>
<dbReference type="FunFam" id="1.10.40.30:FF:000007">
    <property type="entry name" value="Adenylosuccinate lyase"/>
    <property type="match status" value="1"/>
</dbReference>
<dbReference type="InterPro" id="IPR004769">
    <property type="entry name" value="Pur_lyase"/>
</dbReference>
<dbReference type="CDD" id="cd01360">
    <property type="entry name" value="Adenylsuccinate_lyase_1"/>
    <property type="match status" value="1"/>
</dbReference>
<comment type="similarity">
    <text evidence="3 13">Belongs to the lyase 1 family. Adenylosuccinate lyase subfamily.</text>
</comment>
<keyword evidence="8 13" id="KW-0456">Lyase</keyword>
<gene>
    <name evidence="15" type="ORF">GFC01_14605</name>
</gene>
<dbReference type="PANTHER" id="PTHR43172:SF1">
    <property type="entry name" value="ADENYLOSUCCINATE LYASE"/>
    <property type="match status" value="1"/>
</dbReference>
<dbReference type="Proteomes" id="UP000441717">
    <property type="component" value="Unassembled WGS sequence"/>
</dbReference>
<evidence type="ECO:0000256" key="8">
    <source>
        <dbReference type="ARBA" id="ARBA00023239"/>
    </source>
</evidence>